<feature type="domain" description="VanZ-like" evidence="2">
    <location>
        <begin position="36"/>
        <end position="105"/>
    </location>
</feature>
<dbReference type="NCBIfam" id="NF037970">
    <property type="entry name" value="vanZ_1"/>
    <property type="match status" value="1"/>
</dbReference>
<feature type="transmembrane region" description="Helical" evidence="1">
    <location>
        <begin position="36"/>
        <end position="53"/>
    </location>
</feature>
<protein>
    <submittedName>
        <fullName evidence="3">VanZ like family protein</fullName>
    </submittedName>
</protein>
<evidence type="ECO:0000259" key="2">
    <source>
        <dbReference type="Pfam" id="PF04892"/>
    </source>
</evidence>
<feature type="transmembrane region" description="Helical" evidence="1">
    <location>
        <begin position="91"/>
        <end position="110"/>
    </location>
</feature>
<keyword evidence="1" id="KW-0472">Membrane</keyword>
<keyword evidence="1" id="KW-1133">Transmembrane helix</keyword>
<evidence type="ECO:0000313" key="3">
    <source>
        <dbReference type="EMBL" id="KJH79697.1"/>
    </source>
</evidence>
<dbReference type="RefSeq" id="WP_045164211.1">
    <property type="nucleotide sequence ID" value="NZ_JYHV01000037.1"/>
</dbReference>
<gene>
    <name evidence="3" type="ORF">UF78_21370</name>
</gene>
<evidence type="ECO:0000256" key="1">
    <source>
        <dbReference type="SAM" id="Phobius"/>
    </source>
</evidence>
<sequence>MNCLRFLPFLAVLAVIVFSGLRPEPIPQVFDQQDKLHHMLGFAALMFSLRLAFSQWSAIWSVAASVGVSALIEVAQGLLPNREASLGDMLANTLGVLLGWGCSYLAYQWYLRRIGVTTEPEVPDPAERLGHPERP</sequence>
<comment type="caution">
    <text evidence="3">The sequence shown here is derived from an EMBL/GenBank/DDBJ whole genome shotgun (WGS) entry which is preliminary data.</text>
</comment>
<feature type="transmembrane region" description="Helical" evidence="1">
    <location>
        <begin position="6"/>
        <end position="24"/>
    </location>
</feature>
<keyword evidence="1" id="KW-0812">Transmembrane</keyword>
<organism evidence="3 4">
    <name type="scientific">Stutzerimonas stutzeri</name>
    <name type="common">Pseudomonas stutzeri</name>
    <dbReference type="NCBI Taxonomy" id="316"/>
    <lineage>
        <taxon>Bacteria</taxon>
        <taxon>Pseudomonadati</taxon>
        <taxon>Pseudomonadota</taxon>
        <taxon>Gammaproteobacteria</taxon>
        <taxon>Pseudomonadales</taxon>
        <taxon>Pseudomonadaceae</taxon>
        <taxon>Stutzerimonas</taxon>
    </lineage>
</organism>
<dbReference type="OrthoDB" id="6880939at2"/>
<proteinExistence type="predicted"/>
<dbReference type="Pfam" id="PF04892">
    <property type="entry name" value="VanZ"/>
    <property type="match status" value="1"/>
</dbReference>
<dbReference type="PANTHER" id="PTHR28008">
    <property type="entry name" value="DOMAIN PROTEIN, PUTATIVE (AFU_ORTHOLOGUE AFUA_3G10980)-RELATED"/>
    <property type="match status" value="1"/>
</dbReference>
<dbReference type="PATRIC" id="fig|316.101.peg.3121"/>
<name>A0A0D9AG62_STUST</name>
<dbReference type="InterPro" id="IPR006976">
    <property type="entry name" value="VanZ-like"/>
</dbReference>
<dbReference type="PANTHER" id="PTHR28008:SF1">
    <property type="entry name" value="DOMAIN PROTEIN, PUTATIVE (AFU_ORTHOLOGUE AFUA_3G10980)-RELATED"/>
    <property type="match status" value="1"/>
</dbReference>
<dbReference type="AlphaFoldDB" id="A0A0D9AG62"/>
<feature type="transmembrane region" description="Helical" evidence="1">
    <location>
        <begin position="59"/>
        <end position="79"/>
    </location>
</feature>
<dbReference type="EMBL" id="JYHV01000037">
    <property type="protein sequence ID" value="KJH79697.1"/>
    <property type="molecule type" value="Genomic_DNA"/>
</dbReference>
<accession>A0A0D9AG62</accession>
<dbReference type="Proteomes" id="UP000032487">
    <property type="component" value="Unassembled WGS sequence"/>
</dbReference>
<reference evidence="3 4" key="1">
    <citation type="submission" date="2015-02" db="EMBL/GenBank/DDBJ databases">
        <title>Draft genome sequence of Pseudomonas stutzeri NT0128 isolated from wheat (Triticum turgidum) rhizosphere.</title>
        <authorList>
            <person name="Tovi N."/>
            <person name="Frenk S."/>
            <person name="Hadar Y."/>
            <person name="Minz D."/>
        </authorList>
    </citation>
    <scope>NUCLEOTIDE SEQUENCE [LARGE SCALE GENOMIC DNA]</scope>
    <source>
        <strain evidence="3 4">NT0128</strain>
    </source>
</reference>
<evidence type="ECO:0000313" key="4">
    <source>
        <dbReference type="Proteomes" id="UP000032487"/>
    </source>
</evidence>